<dbReference type="CDD" id="cd00293">
    <property type="entry name" value="USP-like"/>
    <property type="match status" value="1"/>
</dbReference>
<feature type="domain" description="UspA" evidence="2">
    <location>
        <begin position="3"/>
        <end position="133"/>
    </location>
</feature>
<evidence type="ECO:0000256" key="1">
    <source>
        <dbReference type="ARBA" id="ARBA00008791"/>
    </source>
</evidence>
<dbReference type="EMBL" id="FOKV01000009">
    <property type="protein sequence ID" value="SFC84097.1"/>
    <property type="molecule type" value="Genomic_DNA"/>
</dbReference>
<sequence length="266" mass="30697">MINILLPTDFSDNSWNAMVYGINFFNTTEVHFHISHILDEDGANDESTRNSALYKLQAFLTRLRKIANTKLHKFSFSIQETSFVCGLRKIIEDVNVNLIIMGTLGASLDQQSLVGKNTTAVISRIKCPILVVPEEATYKKPQNIAFPTDFYVTYKARILRGLKFVSNCHQSKLKVLYYAKKSEELTTSQKSNRDFLKEQLSDIHHGFYYSINDSLEDAMQLFVKSKDVQLIMMMGKNLNYFDQLLFYPVSKAPKYFKKIPFFVLHE</sequence>
<gene>
    <name evidence="3" type="ORF">SAMN04487907_109177</name>
</gene>
<dbReference type="RefSeq" id="WP_139219267.1">
    <property type="nucleotide sequence ID" value="NZ_FOKV01000009.1"/>
</dbReference>
<dbReference type="AlphaFoldDB" id="A0A1I1MFD8"/>
<protein>
    <submittedName>
        <fullName evidence="3">Nucleotide-binding universal stress protein, UspA family</fullName>
    </submittedName>
</protein>
<evidence type="ECO:0000313" key="4">
    <source>
        <dbReference type="Proteomes" id="UP000199438"/>
    </source>
</evidence>
<comment type="similarity">
    <text evidence="1">Belongs to the universal stress protein A family.</text>
</comment>
<dbReference type="SUPFAM" id="SSF52402">
    <property type="entry name" value="Adenine nucleotide alpha hydrolases-like"/>
    <property type="match status" value="1"/>
</dbReference>
<dbReference type="InterPro" id="IPR006016">
    <property type="entry name" value="UspA"/>
</dbReference>
<evidence type="ECO:0000259" key="2">
    <source>
        <dbReference type="Pfam" id="PF00582"/>
    </source>
</evidence>
<dbReference type="InterPro" id="IPR006015">
    <property type="entry name" value="Universal_stress_UspA"/>
</dbReference>
<dbReference type="Gene3D" id="3.40.50.12370">
    <property type="match status" value="1"/>
</dbReference>
<keyword evidence="4" id="KW-1185">Reference proteome</keyword>
<dbReference type="PRINTS" id="PR01438">
    <property type="entry name" value="UNVRSLSTRESS"/>
</dbReference>
<dbReference type="STRING" id="1334022.SAMN04487907_109177"/>
<dbReference type="OrthoDB" id="9788959at2"/>
<accession>A0A1I1MFD8</accession>
<proteinExistence type="inferred from homology"/>
<reference evidence="4" key="1">
    <citation type="submission" date="2016-10" db="EMBL/GenBank/DDBJ databases">
        <authorList>
            <person name="Varghese N."/>
            <person name="Submissions S."/>
        </authorList>
    </citation>
    <scope>NUCLEOTIDE SEQUENCE [LARGE SCALE GENOMIC DNA]</scope>
    <source>
        <strain evidence="4">DSM 24499</strain>
    </source>
</reference>
<dbReference type="Proteomes" id="UP000199438">
    <property type="component" value="Unassembled WGS sequence"/>
</dbReference>
<dbReference type="Pfam" id="PF00582">
    <property type="entry name" value="Usp"/>
    <property type="match status" value="1"/>
</dbReference>
<evidence type="ECO:0000313" key="3">
    <source>
        <dbReference type="EMBL" id="SFC84097.1"/>
    </source>
</evidence>
<name>A0A1I1MFD8_9FLAO</name>
<organism evidence="3 4">
    <name type="scientific">Zunongwangia mangrovi</name>
    <dbReference type="NCBI Taxonomy" id="1334022"/>
    <lineage>
        <taxon>Bacteria</taxon>
        <taxon>Pseudomonadati</taxon>
        <taxon>Bacteroidota</taxon>
        <taxon>Flavobacteriia</taxon>
        <taxon>Flavobacteriales</taxon>
        <taxon>Flavobacteriaceae</taxon>
        <taxon>Zunongwangia</taxon>
    </lineage>
</organism>